<dbReference type="NCBIfam" id="NF038128">
    <property type="entry name" value="choice_anch_J"/>
    <property type="match status" value="2"/>
</dbReference>
<dbReference type="SMART" id="SM00060">
    <property type="entry name" value="FN3"/>
    <property type="match status" value="1"/>
</dbReference>
<dbReference type="SUPFAM" id="SSF49265">
    <property type="entry name" value="Fibronectin type III"/>
    <property type="match status" value="1"/>
</dbReference>
<dbReference type="Pfam" id="PF07675">
    <property type="entry name" value="Cleaved_Adhesin"/>
    <property type="match status" value="1"/>
</dbReference>
<dbReference type="Pfam" id="PF00041">
    <property type="entry name" value="fn3"/>
    <property type="match status" value="1"/>
</dbReference>
<sequence length="516" mass="55618">MVKKLLLAFVTIPLIANAQFFQNFDNAETIPTGWTVLNGGDSNAWTIVNFTGGNISAYSGTNTASIGYSSTAHNDYLVTPAITVTSGVSDFLSFYARSRDPQYPETISIKISTTTPTADAFTKTLAASVAPASGADFYKYSYSLSEYVGQTIYVGFYSTTTDQFFFDIDDVFNGATPSCDAPSSISVSGITSNSANITWTPSSTPGATYEIEYGAAGFTQGTGTVITSNTASATLSLPNPSTAYQFYIRSNCGQTGFSAWSSVQSFSTMCTVITAYPYVQNFDTATIPTCWLNEAVSGGGSSVWTYVTANGNSSITPKSAPRMAEFRTTTTGNKAKLLTAPLNISSLTTPELKFSLANVNWFGDVDELRIYYKANPTDSWTQIGSSYTTEHSSWTDVSIPLPNKSANYQIAFEGTSNWARGIDIDNVSVVDTSALYVTDTAKEKSIKIYPNPAKNVVNIGTDKVLKSIELFSMTGQLIKTFSKDSKQINVSDIDSGTYLLRVKSEGKDESFKLIKD</sequence>
<feature type="domain" description="Fibronectin type-III" evidence="3">
    <location>
        <begin position="181"/>
        <end position="271"/>
    </location>
</feature>
<feature type="signal peptide" evidence="2">
    <location>
        <begin position="1"/>
        <end position="18"/>
    </location>
</feature>
<keyword evidence="5" id="KW-1185">Reference proteome</keyword>
<protein>
    <submittedName>
        <fullName evidence="4">Por secretion system C-terminal sorting domain-containing protein</fullName>
    </submittedName>
</protein>
<keyword evidence="1 2" id="KW-0732">Signal</keyword>
<dbReference type="Gene3D" id="2.60.120.200">
    <property type="match status" value="2"/>
</dbReference>
<dbReference type="Gene3D" id="2.60.40.10">
    <property type="entry name" value="Immunoglobulins"/>
    <property type="match status" value="1"/>
</dbReference>
<feature type="chain" id="PRO_5013155732" evidence="2">
    <location>
        <begin position="19"/>
        <end position="516"/>
    </location>
</feature>
<dbReference type="EMBL" id="FRAM01000003">
    <property type="protein sequence ID" value="SHK57280.1"/>
    <property type="molecule type" value="Genomic_DNA"/>
</dbReference>
<dbReference type="AlphaFoldDB" id="A0A1M6TK20"/>
<evidence type="ECO:0000313" key="4">
    <source>
        <dbReference type="EMBL" id="SHK57280.1"/>
    </source>
</evidence>
<dbReference type="PROSITE" id="PS50853">
    <property type="entry name" value="FN3"/>
    <property type="match status" value="1"/>
</dbReference>
<proteinExistence type="predicted"/>
<dbReference type="OrthoDB" id="951108at2"/>
<name>A0A1M6TK20_9FLAO</name>
<evidence type="ECO:0000256" key="2">
    <source>
        <dbReference type="SAM" id="SignalP"/>
    </source>
</evidence>
<dbReference type="InterPro" id="IPR013783">
    <property type="entry name" value="Ig-like_fold"/>
</dbReference>
<dbReference type="InterPro" id="IPR003961">
    <property type="entry name" value="FN3_dom"/>
</dbReference>
<dbReference type="NCBIfam" id="TIGR04183">
    <property type="entry name" value="Por_Secre_tail"/>
    <property type="match status" value="1"/>
</dbReference>
<evidence type="ECO:0000313" key="5">
    <source>
        <dbReference type="Proteomes" id="UP000184498"/>
    </source>
</evidence>
<gene>
    <name evidence="4" type="ORF">SAMN05444371_2929</name>
</gene>
<dbReference type="InterPro" id="IPR013320">
    <property type="entry name" value="ConA-like_dom_sf"/>
</dbReference>
<dbReference type="CDD" id="cd00063">
    <property type="entry name" value="FN3"/>
    <property type="match status" value="1"/>
</dbReference>
<dbReference type="GO" id="GO:0004553">
    <property type="term" value="F:hydrolase activity, hydrolyzing O-glycosyl compounds"/>
    <property type="evidence" value="ECO:0007669"/>
    <property type="project" value="UniProtKB-ARBA"/>
</dbReference>
<evidence type="ECO:0000256" key="1">
    <source>
        <dbReference type="ARBA" id="ARBA00022729"/>
    </source>
</evidence>
<accession>A0A1M6TK20</accession>
<dbReference type="STRING" id="216903.SAMN05444371_2929"/>
<dbReference type="InterPro" id="IPR011628">
    <property type="entry name" value="Cleaved_adhesin"/>
</dbReference>
<dbReference type="InterPro" id="IPR026444">
    <property type="entry name" value="Secre_tail"/>
</dbReference>
<dbReference type="Proteomes" id="UP000184498">
    <property type="component" value="Unassembled WGS sequence"/>
</dbReference>
<dbReference type="GO" id="GO:0005975">
    <property type="term" value="P:carbohydrate metabolic process"/>
    <property type="evidence" value="ECO:0007669"/>
    <property type="project" value="UniProtKB-ARBA"/>
</dbReference>
<dbReference type="Pfam" id="PF18962">
    <property type="entry name" value="Por_Secre_tail"/>
    <property type="match status" value="1"/>
</dbReference>
<dbReference type="RefSeq" id="WP_072999353.1">
    <property type="nucleotide sequence ID" value="NZ_FRAM01000003.1"/>
</dbReference>
<evidence type="ECO:0000259" key="3">
    <source>
        <dbReference type="PROSITE" id="PS50853"/>
    </source>
</evidence>
<organism evidence="4 5">
    <name type="scientific">Epilithonimonas mollis</name>
    <dbReference type="NCBI Taxonomy" id="216903"/>
    <lineage>
        <taxon>Bacteria</taxon>
        <taxon>Pseudomonadati</taxon>
        <taxon>Bacteroidota</taxon>
        <taxon>Flavobacteriia</taxon>
        <taxon>Flavobacteriales</taxon>
        <taxon>Weeksellaceae</taxon>
        <taxon>Chryseobacterium group</taxon>
        <taxon>Epilithonimonas</taxon>
    </lineage>
</organism>
<reference evidence="5" key="1">
    <citation type="submission" date="2016-11" db="EMBL/GenBank/DDBJ databases">
        <authorList>
            <person name="Varghese N."/>
            <person name="Submissions S."/>
        </authorList>
    </citation>
    <scope>NUCLEOTIDE SEQUENCE [LARGE SCALE GENOMIC DNA]</scope>
    <source>
        <strain evidence="5">DSM 18016</strain>
    </source>
</reference>
<dbReference type="SUPFAM" id="SSF49899">
    <property type="entry name" value="Concanavalin A-like lectins/glucanases"/>
    <property type="match status" value="1"/>
</dbReference>
<dbReference type="InterPro" id="IPR036116">
    <property type="entry name" value="FN3_sf"/>
</dbReference>